<dbReference type="SUPFAM" id="SSF81273">
    <property type="entry name" value="H-NS histone-like proteins"/>
    <property type="match status" value="1"/>
</dbReference>
<name>A0ABQ2Y3A1_9BURK</name>
<keyword evidence="8" id="KW-1185">Reference proteome</keyword>
<organism evidence="7 8">
    <name type="scientific">Undibacterium squillarum</name>
    <dbReference type="NCBI Taxonomy" id="1131567"/>
    <lineage>
        <taxon>Bacteria</taxon>
        <taxon>Pseudomonadati</taxon>
        <taxon>Pseudomonadota</taxon>
        <taxon>Betaproteobacteria</taxon>
        <taxon>Burkholderiales</taxon>
        <taxon>Oxalobacteraceae</taxon>
        <taxon>Undibacterium</taxon>
    </lineage>
</organism>
<evidence type="ECO:0000256" key="5">
    <source>
        <dbReference type="SAM" id="MobiDB-lite"/>
    </source>
</evidence>
<evidence type="ECO:0000313" key="8">
    <source>
        <dbReference type="Proteomes" id="UP000653343"/>
    </source>
</evidence>
<evidence type="ECO:0000256" key="1">
    <source>
        <dbReference type="ARBA" id="ARBA00004453"/>
    </source>
</evidence>
<dbReference type="PANTHER" id="PTHR38097">
    <property type="match status" value="1"/>
</dbReference>
<accession>A0ABQ2Y3A1</accession>
<gene>
    <name evidence="7" type="ORF">GCM10010946_36680</name>
</gene>
<evidence type="ECO:0000313" key="7">
    <source>
        <dbReference type="EMBL" id="GGX54728.1"/>
    </source>
</evidence>
<dbReference type="InterPro" id="IPR027444">
    <property type="entry name" value="H-NS_C_dom"/>
</dbReference>
<evidence type="ECO:0000256" key="2">
    <source>
        <dbReference type="ARBA" id="ARBA00010610"/>
    </source>
</evidence>
<comment type="similarity">
    <text evidence="2">Belongs to the histone-like protein H-NS family.</text>
</comment>
<evidence type="ECO:0000256" key="4">
    <source>
        <dbReference type="ARBA" id="ARBA00023125"/>
    </source>
</evidence>
<reference evidence="8" key="1">
    <citation type="journal article" date="2019" name="Int. J. Syst. Evol. Microbiol.">
        <title>The Global Catalogue of Microorganisms (GCM) 10K type strain sequencing project: providing services to taxonomists for standard genome sequencing and annotation.</title>
        <authorList>
            <consortium name="The Broad Institute Genomics Platform"/>
            <consortium name="The Broad Institute Genome Sequencing Center for Infectious Disease"/>
            <person name="Wu L."/>
            <person name="Ma J."/>
        </authorList>
    </citation>
    <scope>NUCLEOTIDE SEQUENCE [LARGE SCALE GENOMIC DNA]</scope>
    <source>
        <strain evidence="8">KCTC 23917</strain>
    </source>
</reference>
<comment type="caution">
    <text evidence="7">The sequence shown here is derived from an EMBL/GenBank/DDBJ whole genome shotgun (WGS) entry which is preliminary data.</text>
</comment>
<dbReference type="EMBL" id="BMYU01000015">
    <property type="protein sequence ID" value="GGX54728.1"/>
    <property type="molecule type" value="Genomic_DNA"/>
</dbReference>
<dbReference type="Pfam" id="PF00816">
    <property type="entry name" value="Histone_HNS"/>
    <property type="match status" value="1"/>
</dbReference>
<dbReference type="InterPro" id="IPR037150">
    <property type="entry name" value="H-NS_C_dom_sf"/>
</dbReference>
<keyword evidence="4" id="KW-0238">DNA-binding</keyword>
<dbReference type="RefSeq" id="WP_189359195.1">
    <property type="nucleotide sequence ID" value="NZ_BMYU01000015.1"/>
</dbReference>
<dbReference type="Proteomes" id="UP000653343">
    <property type="component" value="Unassembled WGS sequence"/>
</dbReference>
<feature type="domain" description="DNA-binding protein H-NS-like C-terminal" evidence="6">
    <location>
        <begin position="66"/>
        <end position="111"/>
    </location>
</feature>
<protein>
    <submittedName>
        <fullName evidence="7">Trans-acting regulatory protein hvrA</fullName>
    </submittedName>
</protein>
<feature type="region of interest" description="Disordered" evidence="5">
    <location>
        <begin position="67"/>
        <end position="86"/>
    </location>
</feature>
<keyword evidence="3" id="KW-0963">Cytoplasm</keyword>
<comment type="subcellular location">
    <subcellularLocation>
        <location evidence="1">Cytoplasm</location>
        <location evidence="1">Nucleoid</location>
    </subcellularLocation>
</comment>
<dbReference type="Gene3D" id="4.10.430.10">
    <property type="entry name" value="Histone-like protein H-NS, C-terminal domain"/>
    <property type="match status" value="1"/>
</dbReference>
<evidence type="ECO:0000256" key="3">
    <source>
        <dbReference type="ARBA" id="ARBA00022490"/>
    </source>
</evidence>
<evidence type="ECO:0000259" key="6">
    <source>
        <dbReference type="SMART" id="SM00528"/>
    </source>
</evidence>
<dbReference type="SMART" id="SM00528">
    <property type="entry name" value="HNS"/>
    <property type="match status" value="1"/>
</dbReference>
<proteinExistence type="inferred from homology"/>
<dbReference type="PANTHER" id="PTHR38097:SF2">
    <property type="entry name" value="DNA-BINDING PROTEIN STPA"/>
    <property type="match status" value="1"/>
</dbReference>
<sequence>MSETTVVQNSKVDVLASLEKQRQELSAKIDAERSKALAEIVAKAKADSASIGVSVDELIQALKRSNKTAKGHDAKYANPQNSSEVWAGKGRKPAWLVTALERGEKLESFLLKKKA</sequence>